<name>A0A2S9MJK3_9BURK</name>
<protein>
    <submittedName>
        <fullName evidence="1">Uncharacterized protein</fullName>
    </submittedName>
</protein>
<organism evidence="1 2">
    <name type="scientific">Burkholderia multivorans</name>
    <dbReference type="NCBI Taxonomy" id="87883"/>
    <lineage>
        <taxon>Bacteria</taxon>
        <taxon>Pseudomonadati</taxon>
        <taxon>Pseudomonadota</taxon>
        <taxon>Betaproteobacteria</taxon>
        <taxon>Burkholderiales</taxon>
        <taxon>Burkholderiaceae</taxon>
        <taxon>Burkholderia</taxon>
        <taxon>Burkholderia cepacia complex</taxon>
    </lineage>
</organism>
<gene>
    <name evidence="1" type="ORF">C6Q15_00840</name>
</gene>
<dbReference type="AlphaFoldDB" id="A0A2S9MJK3"/>
<evidence type="ECO:0000313" key="1">
    <source>
        <dbReference type="EMBL" id="PRF66895.1"/>
    </source>
</evidence>
<evidence type="ECO:0000313" key="2">
    <source>
        <dbReference type="Proteomes" id="UP000238982"/>
    </source>
</evidence>
<sequence>MEPAARPCSSELNGMVKDFSDRHREAKLFASKSTKIETVCRFAPPAVPIGTRDCASGRTLDYRLDYFDR</sequence>
<reference evidence="1 2" key="1">
    <citation type="submission" date="2018-03" db="EMBL/GenBank/DDBJ databases">
        <authorList>
            <person name="Keele B.F."/>
        </authorList>
    </citation>
    <scope>NUCLEOTIDE SEQUENCE [LARGE SCALE GENOMIC DNA]</scope>
    <source>
        <strain evidence="1 2">AU19729</strain>
    </source>
</reference>
<dbReference type="EMBL" id="PVGH01000006">
    <property type="protein sequence ID" value="PRF66895.1"/>
    <property type="molecule type" value="Genomic_DNA"/>
</dbReference>
<proteinExistence type="predicted"/>
<dbReference type="Proteomes" id="UP000238982">
    <property type="component" value="Unassembled WGS sequence"/>
</dbReference>
<comment type="caution">
    <text evidence="1">The sequence shown here is derived from an EMBL/GenBank/DDBJ whole genome shotgun (WGS) entry which is preliminary data.</text>
</comment>
<accession>A0A2S9MJK3</accession>